<sequence length="138" mass="15675">MITGMARSIRAENPQLAFTTLDIDAEKPMDASKNVETVIDIFIKGENSKHSARPDWEYAIRNEHAMVPKILMEKGMNDLIATYNIGPTAEDALFKQEGRPMTLSVGTPGRLDTLQFVDDPTRVLWNLSRIIMWRLKSR</sequence>
<feature type="domain" description="HRPKS sdrA-like NAD(P)-binding" evidence="1">
    <location>
        <begin position="2"/>
        <end position="70"/>
    </location>
</feature>
<dbReference type="Proteomes" id="UP000247810">
    <property type="component" value="Unassembled WGS sequence"/>
</dbReference>
<proteinExistence type="predicted"/>
<evidence type="ECO:0000313" key="2">
    <source>
        <dbReference type="EMBL" id="PYH89872.1"/>
    </source>
</evidence>
<organism evidence="2 3">
    <name type="scientific">Aspergillus ellipticus CBS 707.79</name>
    <dbReference type="NCBI Taxonomy" id="1448320"/>
    <lineage>
        <taxon>Eukaryota</taxon>
        <taxon>Fungi</taxon>
        <taxon>Dikarya</taxon>
        <taxon>Ascomycota</taxon>
        <taxon>Pezizomycotina</taxon>
        <taxon>Eurotiomycetes</taxon>
        <taxon>Eurotiomycetidae</taxon>
        <taxon>Eurotiales</taxon>
        <taxon>Aspergillaceae</taxon>
        <taxon>Aspergillus</taxon>
        <taxon>Aspergillus subgen. Circumdati</taxon>
    </lineage>
</organism>
<protein>
    <recommendedName>
        <fullName evidence="1">HRPKS sdrA-like NAD(P)-binding domain-containing protein</fullName>
    </recommendedName>
</protein>
<reference evidence="2 3" key="1">
    <citation type="submission" date="2018-02" db="EMBL/GenBank/DDBJ databases">
        <title>The genomes of Aspergillus section Nigri reveals drivers in fungal speciation.</title>
        <authorList>
            <consortium name="DOE Joint Genome Institute"/>
            <person name="Vesth T.C."/>
            <person name="Nybo J."/>
            <person name="Theobald S."/>
            <person name="Brandl J."/>
            <person name="Frisvad J.C."/>
            <person name="Nielsen K.F."/>
            <person name="Lyhne E.K."/>
            <person name="Kogle M.E."/>
            <person name="Kuo A."/>
            <person name="Riley R."/>
            <person name="Clum A."/>
            <person name="Nolan M."/>
            <person name="Lipzen A."/>
            <person name="Salamov A."/>
            <person name="Henrissat B."/>
            <person name="Wiebenga A."/>
            <person name="De vries R.P."/>
            <person name="Grigoriev I.V."/>
            <person name="Mortensen U.H."/>
            <person name="Andersen M.R."/>
            <person name="Baker S.E."/>
        </authorList>
    </citation>
    <scope>NUCLEOTIDE SEQUENCE [LARGE SCALE GENOMIC DNA]</scope>
    <source>
        <strain evidence="2 3">CBS 707.79</strain>
    </source>
</reference>
<dbReference type="AlphaFoldDB" id="A0A319EFV9"/>
<name>A0A319EFV9_9EURO</name>
<dbReference type="STRING" id="1448320.A0A319EFV9"/>
<dbReference type="VEuPathDB" id="FungiDB:BO71DRAFT_434374"/>
<dbReference type="Pfam" id="PF23114">
    <property type="entry name" value="NAD-bd_HRPKS_sdrA"/>
    <property type="match status" value="1"/>
</dbReference>
<dbReference type="OrthoDB" id="329835at2759"/>
<evidence type="ECO:0000259" key="1">
    <source>
        <dbReference type="Pfam" id="PF23114"/>
    </source>
</evidence>
<dbReference type="InterPro" id="IPR056501">
    <property type="entry name" value="NAD-bd_HRPKS_sdrA"/>
</dbReference>
<dbReference type="EMBL" id="KZ826007">
    <property type="protein sequence ID" value="PYH89872.1"/>
    <property type="molecule type" value="Genomic_DNA"/>
</dbReference>
<accession>A0A319EFV9</accession>
<keyword evidence="3" id="KW-1185">Reference proteome</keyword>
<evidence type="ECO:0000313" key="3">
    <source>
        <dbReference type="Proteomes" id="UP000247810"/>
    </source>
</evidence>
<gene>
    <name evidence="2" type="ORF">BO71DRAFT_434374</name>
</gene>